<dbReference type="EMBL" id="KI635730">
    <property type="protein sequence ID" value="ETB62850.1"/>
    <property type="molecule type" value="Genomic_DNA"/>
</dbReference>
<reference evidence="2 3" key="1">
    <citation type="submission" date="2013-11" db="EMBL/GenBank/DDBJ databases">
        <title>The Genome Sequence of Plasmodium yoelii 17X.</title>
        <authorList>
            <consortium name="The Broad Institute Genomics Platform"/>
            <consortium name="The Broad Institute Genome Sequencing Center for Infectious Disease"/>
            <person name="Neafsey D."/>
            <person name="Adams J."/>
            <person name="Walker B."/>
            <person name="Young S.K."/>
            <person name="Zeng Q."/>
            <person name="Gargeya S."/>
            <person name="Fitzgerald M."/>
            <person name="Haas B."/>
            <person name="Abouelleil A."/>
            <person name="Alvarado L."/>
            <person name="Chapman S.B."/>
            <person name="Gainer-Dewar J."/>
            <person name="Goldberg J."/>
            <person name="Griggs A."/>
            <person name="Gujja S."/>
            <person name="Hansen M."/>
            <person name="Howarth C."/>
            <person name="Imamovic A."/>
            <person name="Ireland A."/>
            <person name="Larimer J."/>
            <person name="McCowan C."/>
            <person name="Murphy C."/>
            <person name="Pearson M."/>
            <person name="Poon T.W."/>
            <person name="Priest M."/>
            <person name="Roberts A."/>
            <person name="Saif S."/>
            <person name="Shea T."/>
            <person name="Sykes S."/>
            <person name="Wortman J."/>
            <person name="Nusbaum C."/>
            <person name="Birren B."/>
        </authorList>
    </citation>
    <scope>NUCLEOTIDE SEQUENCE [LARGE SCALE GENOMIC DNA]</scope>
    <source>
        <strain evidence="2 3">17X</strain>
    </source>
</reference>
<feature type="compositionally biased region" description="Basic and acidic residues" evidence="1">
    <location>
        <begin position="1126"/>
        <end position="1149"/>
    </location>
</feature>
<dbReference type="Proteomes" id="UP000018538">
    <property type="component" value="Unassembled WGS sequence"/>
</dbReference>
<evidence type="ECO:0000313" key="3">
    <source>
        <dbReference type="Proteomes" id="UP000018538"/>
    </source>
</evidence>
<feature type="region of interest" description="Disordered" evidence="1">
    <location>
        <begin position="1126"/>
        <end position="1155"/>
    </location>
</feature>
<proteinExistence type="predicted"/>
<feature type="compositionally biased region" description="Polar residues" evidence="1">
    <location>
        <begin position="1409"/>
        <end position="1419"/>
    </location>
</feature>
<accession>V7PUN8</accession>
<evidence type="ECO:0000313" key="2">
    <source>
        <dbReference type="EMBL" id="ETB62850.1"/>
    </source>
</evidence>
<sequence>MNINKFNSNTKIKKYELKSNYNTLKTNLVNNDKNCHDCIHPHNNINAKHIDFYVFPSNDNGNILKSSNGVLCTNTFHKNDNLKNKTIINEFQINAHNYNNNNINNENVPNNMPYTHCMNNTIGMNNSYNTIHNTFNRTSSLSNVPNKNVNNNNLSNSVNAFDNVNKNEYDIFYRKQALDIFSWSNDVLLQKNYVNKSNLCNNSQSNNINRSEYKKSIHKENFYDLNRIYNSNEVSTFKINGNNEIHMRHSYKHNIYEKSMSKEYSNMSLNSYNNVNCSTFLHLKQGNNKSYYDIDIETFIGENYDSYGNFNYSTSNFNANSNLTISEFRGKHENITHNCAKNGNIGYTVIKNNNNFKQYNSLEEKHNIYECEHEWKQVLRLKNAQKNKKCSNIPKSEKSNIIPHTKMDSKQLNLSNMINYMNSQKNNTQNKEIIQKCNDQAINNNINFIYDHQYNIKNKNININPEVNILDFDYFDNFHYFLNEKAPIKLDTKLINENDLKSEKNGNISNYNSYITIYHNNSSNNNNCVCNICHNENVMKKCVQNSNKSNMEISKQIYNYNDHQNCKNYNVMHLNEYTTPNDEQNIILNESMNYNNNNLALKKKSINEQYAYNKRDFCMNSNNFKDISKKIYIPPPKNTVCCQKDLQNNIFTKNSICKSNDAYNIKNSISKNIYSTKNVYNDEKYVTSMNILKKTAVFEKSPSHNIVNNDYMNKNVKVIFQNYKTTENNSNNEIIMYANEKYVKEINFPLQNKGDVEITKKNINDNFISSLETHNHLKNDFNKIKYNIGEFRNSNEEELSFNISKYYLQNNYNKMTCKQLNLVQSEVNNIEKGRHGEMYELLEIYDKNPNINIPKENEMDEFLEIYNQNRNMVMSKDNEIDEFLDIYDQTRNMDTSKENKIDEFLEIYDKNNGLNRYTESKMNEFLDIRDTVRSIEEAEQIDKARKNFENHDKIIDTHETLSVNNLSSTYDHIKDIEENKDQSAYKYKNNIEDLNKNELLEYWGNYHYDVIKKDTPKHNNSFIYASGKEAKINKDVVKEMRSKLFSDDEHDSNKNENKGFSSFTYASGKEAKINEDVVKEMRSKLFSDDEHDSNKNANNGFSSFTYASGKDVKINKDILKEMRSKLFSDDEHDSNKGENKTTNENKTMNENKGFSSFTYASGKEAKINEDVVKEMRSKLFSDDEQTSNKNEHKGFGSFTYASGKEAKINEDVVKEMRSKLFSDDEQASNKNENNGFSSFTYASGKEAKINEDVVKEMRSKLFSDDEHDSNKNANKGFSSFTYASGKEAKINEDVVKEMRSKLFNDDEYNNYPDEMKNEKNSYFENEGADIKKQNTLLEGRSSSGNSLEIESYAKGKEGLKEVKQNKSTNNKKGIRVKRMKVKSEENLSCGESYSPQKKKKKIKSNNNNRTNGDLESNKNSNDEMFVEITPYKSEGFDEIMEKEKGTNYICSSYYDMVQIKDTPKKMSSNLKSKNNFINPRKQNVNNEIEEKQTLHNISSNNKENSKLDLNINLKDSLGLIKKTLTNLSEKRRLKDTNFFTNFLIFINEENKKKPYEFNWFNNDYIYFLKNANQKEYYVSNINVMYELFILVTKELNIFYIYDFPWFLKKYNLITMSLVRKYKKELKEKYKCLKYMMTMFKSPRSDFNKFVDNKEYLNPAVRDSFNDRNGILENEAENVNSIIIKTEREKSSIYNKFEKENDNHLLDKIRNNYAHISNFNLMDNVNYYGNNAYYTTLYKKQANIFKNNASYNNNFFEEYNINKSYMYENYTNKCGNNIGCIIPYNSLNLDITMINCIDQVPPPSPIEFIYKLLKKYIEEQKNKKSVLQLIQENTISYKVPINLRVEKIIKKEEKYIVILSDNFDYIYCIIKDTYLVELLICGKIKEGYTLKINSLDVYNDNNVIPHEENPNSYLRGINFSLSSNNLICIDKENKLKIGLSKYKSKRIRSIKDFENGCFFIDVVIISKSDFSYGFYDQTKKQYYILNSEIYEKTVYDLKNEMTKLMHDENYHENSKYIKLKNDLYMFLEAITLCTIQAIDFASSEKIKETDLLDDKLEKIINSLCQIKLIKIDKETYENMRKGSRVQLFNTYIQKSNRNNKFVASLEDHILDDLIYSSAQKKGGYNNIKWIGNYDLFKSHFLKENIDKSNTHYCNDYDNYLKLFKSYDLKNKSYTPIVFQATNSTYINVDTKDKSRLIDELHNILTINNKENIDSNKITKLDNEEKIACESKKLNKIYPSFIYTNIFKIPILSKIHMNVLKMYINLNENYKNVYFDLIPGNLYNVSGMIIHYTDIEIKELIDYKCPEYKKNMMWYKIFLLTSNGYLCCINISMLAPNFIISSYKKDFECKEREIIKRMIHVEDCMRIKENKNNQVQNCDNEDNHVSINENININKNNNYNDKYNNLFNYLYKCERTNTNESIQKESTFLNDLDIFIYFNDLEFINYDQKHDIFNFRSYYHPNFKSIRTYPKEFDHIKWSITRLVDENYITYEKNKLVLKLRDDFQIKIDKENVQYIYFWCSLIYSKCKSIELTGDSSKNSILSKFLKNMCNLYAK</sequence>
<evidence type="ECO:0000256" key="1">
    <source>
        <dbReference type="SAM" id="MobiDB-lite"/>
    </source>
</evidence>
<feature type="region of interest" description="Disordered" evidence="1">
    <location>
        <begin position="1358"/>
        <end position="1421"/>
    </location>
</feature>
<keyword evidence="3" id="KW-1185">Reference proteome</keyword>
<organism evidence="2 3">
    <name type="scientific">Plasmodium yoelii 17X</name>
    <dbReference type="NCBI Taxonomy" id="1323249"/>
    <lineage>
        <taxon>Eukaryota</taxon>
        <taxon>Sar</taxon>
        <taxon>Alveolata</taxon>
        <taxon>Apicomplexa</taxon>
        <taxon>Aconoidasida</taxon>
        <taxon>Haemosporida</taxon>
        <taxon>Plasmodiidae</taxon>
        <taxon>Plasmodium</taxon>
        <taxon>Plasmodium (Vinckeia)</taxon>
    </lineage>
</organism>
<protein>
    <submittedName>
        <fullName evidence="2">Uncharacterized protein</fullName>
    </submittedName>
</protein>
<name>V7PUN8_PLAYE</name>
<gene>
    <name evidence="2" type="ORF">YYC_00500</name>
</gene>
<dbReference type="OrthoDB" id="381178at2759"/>